<proteinExistence type="predicted"/>
<dbReference type="Gene3D" id="1.25.40.10">
    <property type="entry name" value="Tetratricopeptide repeat domain"/>
    <property type="match status" value="1"/>
</dbReference>
<comment type="caution">
    <text evidence="2">The sequence shown here is derived from an EMBL/GenBank/DDBJ whole genome shotgun (WGS) entry which is preliminary data.</text>
</comment>
<dbReference type="Proteomes" id="UP000604046">
    <property type="component" value="Unassembled WGS sequence"/>
</dbReference>
<organism evidence="2 3">
    <name type="scientific">Symbiodinium natans</name>
    <dbReference type="NCBI Taxonomy" id="878477"/>
    <lineage>
        <taxon>Eukaryota</taxon>
        <taxon>Sar</taxon>
        <taxon>Alveolata</taxon>
        <taxon>Dinophyceae</taxon>
        <taxon>Suessiales</taxon>
        <taxon>Symbiodiniaceae</taxon>
        <taxon>Symbiodinium</taxon>
    </lineage>
</organism>
<sequence length="258" mass="28024">EFLSAEKEGRLDEAVARALRRKAGIKAATSFETAAWLREFRQTGRWDLALAVLAALRRSGGACGRFQYAAVLSVCSQAAAWAPALHLLEELREANVETEVSEFTAVVLACERSSQWIVGLEKFLEMESQLRPDLRAHTAALQCARSWPRALAALGELAGRQMEPDSHCHVLLLSSLAPNDWELGFSALETMPSVDSRQLASLARAGSAVWTRSLELMRNRRDACNIYVYNALAASVAPWPCAVALLSVAAAGPFEGGV</sequence>
<dbReference type="EMBL" id="CAJNDS010000665">
    <property type="protein sequence ID" value="CAE7226269.1"/>
    <property type="molecule type" value="Genomic_DNA"/>
</dbReference>
<evidence type="ECO:0000313" key="3">
    <source>
        <dbReference type="Proteomes" id="UP000604046"/>
    </source>
</evidence>
<evidence type="ECO:0000256" key="1">
    <source>
        <dbReference type="ARBA" id="ARBA00022737"/>
    </source>
</evidence>
<protein>
    <recommendedName>
        <fullName evidence="4">Pentatricopeptide repeat-containing protein, chloroplastic</fullName>
    </recommendedName>
</protein>
<reference evidence="2" key="1">
    <citation type="submission" date="2021-02" db="EMBL/GenBank/DDBJ databases">
        <authorList>
            <person name="Dougan E. K."/>
            <person name="Rhodes N."/>
            <person name="Thang M."/>
            <person name="Chan C."/>
        </authorList>
    </citation>
    <scope>NUCLEOTIDE SEQUENCE</scope>
</reference>
<dbReference type="PANTHER" id="PTHR47447">
    <property type="entry name" value="OS03G0856100 PROTEIN"/>
    <property type="match status" value="1"/>
</dbReference>
<accession>A0A812KBL7</accession>
<evidence type="ECO:0000313" key="2">
    <source>
        <dbReference type="EMBL" id="CAE7226269.1"/>
    </source>
</evidence>
<keyword evidence="3" id="KW-1185">Reference proteome</keyword>
<feature type="non-terminal residue" evidence="2">
    <location>
        <position position="1"/>
    </location>
</feature>
<gene>
    <name evidence="2" type="ORF">SNAT2548_LOCUS8791</name>
</gene>
<name>A0A812KBL7_9DINO</name>
<keyword evidence="1" id="KW-0677">Repeat</keyword>
<dbReference type="InterPro" id="IPR011990">
    <property type="entry name" value="TPR-like_helical_dom_sf"/>
</dbReference>
<evidence type="ECO:0008006" key="4">
    <source>
        <dbReference type="Google" id="ProtNLM"/>
    </source>
</evidence>
<dbReference type="PANTHER" id="PTHR47447:SF17">
    <property type="entry name" value="OS12G0638900 PROTEIN"/>
    <property type="match status" value="1"/>
</dbReference>
<dbReference type="AlphaFoldDB" id="A0A812KBL7"/>